<sequence length="152" mass="17510">MDNNTPPSFFSPFYTPLTVAFLFLRLSFLVSIILSSFFNINTPLLFLSHRRLSRIHPPSSFSRLTRRSRFLSPLVHSPFLSTNQSPSVIYLSFSSRQHPSSVSLTPFYLFCGAEARLNQSSLFLVPFKYRAPSPTFFFFFQHSTAPRKNTRS</sequence>
<protein>
    <submittedName>
        <fullName evidence="2">Uncharacterized protein</fullName>
    </submittedName>
</protein>
<proteinExistence type="predicted"/>
<accession>A0A197JGY4</accession>
<keyword evidence="1" id="KW-1133">Transmembrane helix</keyword>
<name>A0A197JGY4_9FUNG</name>
<keyword evidence="1" id="KW-0472">Membrane</keyword>
<keyword evidence="1" id="KW-0812">Transmembrane</keyword>
<gene>
    <name evidence="2" type="ORF">K457DRAFT_199386</name>
</gene>
<feature type="transmembrane region" description="Helical" evidence="1">
    <location>
        <begin position="20"/>
        <end position="47"/>
    </location>
</feature>
<dbReference type="Proteomes" id="UP000078512">
    <property type="component" value="Unassembled WGS sequence"/>
</dbReference>
<dbReference type="EMBL" id="KV442112">
    <property type="protein sequence ID" value="OAQ23649.1"/>
    <property type="molecule type" value="Genomic_DNA"/>
</dbReference>
<evidence type="ECO:0000256" key="1">
    <source>
        <dbReference type="SAM" id="Phobius"/>
    </source>
</evidence>
<dbReference type="AlphaFoldDB" id="A0A197JGY4"/>
<reference evidence="2 3" key="1">
    <citation type="submission" date="2016-05" db="EMBL/GenBank/DDBJ databases">
        <title>Genome sequencing reveals origins of a unique bacterial endosymbiosis in the earliest lineages of terrestrial Fungi.</title>
        <authorList>
            <consortium name="DOE Joint Genome Institute"/>
            <person name="Uehling J."/>
            <person name="Gryganskyi A."/>
            <person name="Hameed K."/>
            <person name="Tschaplinski T."/>
            <person name="Misztal P."/>
            <person name="Wu S."/>
            <person name="Desiro A."/>
            <person name="Vande Pol N."/>
            <person name="Du Z.-Y."/>
            <person name="Zienkiewicz A."/>
            <person name="Zienkiewicz K."/>
            <person name="Morin E."/>
            <person name="Tisserant E."/>
            <person name="Splivallo R."/>
            <person name="Hainaut M."/>
            <person name="Henrissat B."/>
            <person name="Ohm R."/>
            <person name="Kuo A."/>
            <person name="Yan J."/>
            <person name="Lipzen A."/>
            <person name="Nolan M."/>
            <person name="Labutti K."/>
            <person name="Barry K."/>
            <person name="Goldstein A."/>
            <person name="Labbe J."/>
            <person name="Schadt C."/>
            <person name="Tuskan G."/>
            <person name="Grigoriev I."/>
            <person name="Martin F."/>
            <person name="Vilgalys R."/>
            <person name="Bonito G."/>
        </authorList>
    </citation>
    <scope>NUCLEOTIDE SEQUENCE [LARGE SCALE GENOMIC DNA]</scope>
    <source>
        <strain evidence="2 3">AG-77</strain>
    </source>
</reference>
<organism evidence="2 3">
    <name type="scientific">Linnemannia elongata AG-77</name>
    <dbReference type="NCBI Taxonomy" id="1314771"/>
    <lineage>
        <taxon>Eukaryota</taxon>
        <taxon>Fungi</taxon>
        <taxon>Fungi incertae sedis</taxon>
        <taxon>Mucoromycota</taxon>
        <taxon>Mortierellomycotina</taxon>
        <taxon>Mortierellomycetes</taxon>
        <taxon>Mortierellales</taxon>
        <taxon>Mortierellaceae</taxon>
        <taxon>Linnemannia</taxon>
    </lineage>
</organism>
<evidence type="ECO:0000313" key="2">
    <source>
        <dbReference type="EMBL" id="OAQ23649.1"/>
    </source>
</evidence>
<evidence type="ECO:0000313" key="3">
    <source>
        <dbReference type="Proteomes" id="UP000078512"/>
    </source>
</evidence>
<keyword evidence="3" id="KW-1185">Reference proteome</keyword>